<evidence type="ECO:0008006" key="3">
    <source>
        <dbReference type="Google" id="ProtNLM"/>
    </source>
</evidence>
<dbReference type="AlphaFoldDB" id="L0EUF7"/>
<dbReference type="SUPFAM" id="SSF88713">
    <property type="entry name" value="Glycoside hydrolase/deacetylase"/>
    <property type="match status" value="1"/>
</dbReference>
<gene>
    <name evidence="1" type="ordered locus">B488_03100</name>
</gene>
<dbReference type="eggNOG" id="COG0726">
    <property type="taxonomic scope" value="Bacteria"/>
</dbReference>
<proteinExistence type="predicted"/>
<dbReference type="Proteomes" id="UP000010799">
    <property type="component" value="Chromosome"/>
</dbReference>
<sequence length="317" mass="36421">MTFKLNIHAILIIFFLFFQKSYASNSIEDYQSIFIPVSNSQGEMKIAIRSYFSNNQQYYLLVNPITLVTETGKAINFTHRKPLQNNTSNYFTSREIEDIPYLKALRKYSSSPYLIQNYGLTHSDNVKGIFLSIDLCPSVRPFDISFFKKLLEISSKEGNSFPVSLAISGLWILHHQKEFNWLINHKNQLDIIWVNHSFSHPYYKSKPLNENFLLSPKVDMKNEVLMTEKILLQNNQIPSVFFRFPGLVSNELTVKEINKLCLLPIGSDAWLAKGEKPKPGSIVLIHGNGNEPKGINMASKLIENNIKWLPLYKALSL</sequence>
<name>L0EUF7_LIBCB</name>
<dbReference type="PATRIC" id="fig|1215343.11.peg.320"/>
<dbReference type="STRING" id="1215343.B488_03100"/>
<accession>L0EUF7</accession>
<evidence type="ECO:0000313" key="2">
    <source>
        <dbReference type="Proteomes" id="UP000010799"/>
    </source>
</evidence>
<organism evidence="1 2">
    <name type="scientific">Liberibacter crescens (strain BT-1)</name>
    <dbReference type="NCBI Taxonomy" id="1215343"/>
    <lineage>
        <taxon>Bacteria</taxon>
        <taxon>Pseudomonadati</taxon>
        <taxon>Pseudomonadota</taxon>
        <taxon>Alphaproteobacteria</taxon>
        <taxon>Hyphomicrobiales</taxon>
        <taxon>Rhizobiaceae</taxon>
        <taxon>Liberibacter</taxon>
    </lineage>
</organism>
<protein>
    <recommendedName>
        <fullName evidence="3">Polysaccharide deacetylase</fullName>
    </recommendedName>
</protein>
<dbReference type="GO" id="GO:0005975">
    <property type="term" value="P:carbohydrate metabolic process"/>
    <property type="evidence" value="ECO:0007669"/>
    <property type="project" value="InterPro"/>
</dbReference>
<keyword evidence="2" id="KW-1185">Reference proteome</keyword>
<dbReference type="InterPro" id="IPR011330">
    <property type="entry name" value="Glyco_hydro/deAcase_b/a-brl"/>
</dbReference>
<dbReference type="HOGENOM" id="CLU_078784_0_0_5"/>
<reference evidence="1 2" key="1">
    <citation type="journal article" date="2012" name="Stand. Genomic Sci.">
        <title>Complete genome sequence of Liberibacter crescens BT-1.</title>
        <authorList>
            <person name="Leonard M.T."/>
            <person name="Fagen J.R."/>
            <person name="Davis-Richardson A.G."/>
            <person name="Davis M.J."/>
            <person name="Triplett E.W."/>
        </authorList>
    </citation>
    <scope>NUCLEOTIDE SEQUENCE [LARGE SCALE GENOMIC DNA]</scope>
    <source>
        <strain evidence="1 2">BT-1</strain>
    </source>
</reference>
<dbReference type="KEGG" id="lcc:B488_03100"/>
<evidence type="ECO:0000313" key="1">
    <source>
        <dbReference type="EMBL" id="AGA64303.1"/>
    </source>
</evidence>
<dbReference type="Gene3D" id="3.20.20.370">
    <property type="entry name" value="Glycoside hydrolase/deacetylase"/>
    <property type="match status" value="1"/>
</dbReference>
<dbReference type="EMBL" id="CP003789">
    <property type="protein sequence ID" value="AGA64303.1"/>
    <property type="molecule type" value="Genomic_DNA"/>
</dbReference>